<dbReference type="GO" id="GO:0006260">
    <property type="term" value="P:DNA replication"/>
    <property type="evidence" value="ECO:0007669"/>
    <property type="project" value="UniProtKB-KW"/>
</dbReference>
<dbReference type="GO" id="GO:0031390">
    <property type="term" value="C:Ctf18 RFC-like complex"/>
    <property type="evidence" value="ECO:0007669"/>
    <property type="project" value="InterPro"/>
</dbReference>
<evidence type="ECO:0000313" key="4">
    <source>
        <dbReference type="Proteomes" id="UP000250043"/>
    </source>
</evidence>
<evidence type="ECO:0000313" key="3">
    <source>
        <dbReference type="EMBL" id="OCH89001.1"/>
    </source>
</evidence>
<dbReference type="Pfam" id="PF09724">
    <property type="entry name" value="Dcc1"/>
    <property type="match status" value="1"/>
</dbReference>
<dbReference type="PANTHER" id="PTHR13395:SF6">
    <property type="entry name" value="SISTER CHROMATID COHESION PROTEIN DCC1"/>
    <property type="match status" value="1"/>
</dbReference>
<sequence length="379" mass="42632">MNEYTLNFSSSSEDNGKFKLLELPPELCKLVESAINSNTSPSLMIKGQPNEDAVLCTADKTYTVRSIVLSNSMVVATPPAASSSEDSEDSIEIRDQLNEILELVPTVPKLHKLESLLRGQEYDDGDIDDMYDDDEQRPTKRWRYTYEDVSGSIQASEVELQRGLKERRILTLNGQLRPLRPSYLTTILELLLNTLVSLSLPHTAAPVDRLVDTLAQAYDIQRDVSTQVMSWFGTILSDSWDMDVDAVVKEVGLGLLRPHKDGPIAEAEFLQKWRKAVGDTFEARVSLQLLSGNYLSDRSLTQEVVQLTYFPSSALPVEPAARFTDLFLTRDRWTADDLAPFLADIVVDSKDRDKLLLKYARAVTGSEGVWYMARAKYNR</sequence>
<dbReference type="InterPro" id="IPR019128">
    <property type="entry name" value="Dcc1"/>
</dbReference>
<dbReference type="EMBL" id="KV722437">
    <property type="protein sequence ID" value="OCH89001.1"/>
    <property type="molecule type" value="Genomic_DNA"/>
</dbReference>
<dbReference type="GO" id="GO:0000785">
    <property type="term" value="C:chromatin"/>
    <property type="evidence" value="ECO:0007669"/>
    <property type="project" value="TreeGrafter"/>
</dbReference>
<evidence type="ECO:0000256" key="1">
    <source>
        <dbReference type="ARBA" id="ARBA00007017"/>
    </source>
</evidence>
<keyword evidence="4" id="KW-1185">Reference proteome</keyword>
<dbReference type="PANTHER" id="PTHR13395">
    <property type="entry name" value="SISTER CHROMATID COHESION PROTEIN DCC1-RELATED"/>
    <property type="match status" value="1"/>
</dbReference>
<protein>
    <recommendedName>
        <fullName evidence="5">Sister chromatid cohesion protein DCC1</fullName>
    </recommendedName>
</protein>
<dbReference type="Proteomes" id="UP000250043">
    <property type="component" value="Unassembled WGS sequence"/>
</dbReference>
<dbReference type="AlphaFoldDB" id="A0A8E2AQY6"/>
<evidence type="ECO:0008006" key="5">
    <source>
        <dbReference type="Google" id="ProtNLM"/>
    </source>
</evidence>
<name>A0A8E2AQY6_9APHY</name>
<comment type="similarity">
    <text evidence="1">Belongs to the DCC1 family.</text>
</comment>
<proteinExistence type="inferred from homology"/>
<dbReference type="GO" id="GO:0000775">
    <property type="term" value="C:chromosome, centromeric region"/>
    <property type="evidence" value="ECO:0007669"/>
    <property type="project" value="TreeGrafter"/>
</dbReference>
<dbReference type="GO" id="GO:0034088">
    <property type="term" value="P:maintenance of mitotic sister chromatid cohesion"/>
    <property type="evidence" value="ECO:0007669"/>
    <property type="project" value="TreeGrafter"/>
</dbReference>
<reference evidence="3 4" key="1">
    <citation type="submission" date="2016-07" db="EMBL/GenBank/DDBJ databases">
        <title>Draft genome of the white-rot fungus Obba rivulosa 3A-2.</title>
        <authorList>
            <consortium name="DOE Joint Genome Institute"/>
            <person name="Miettinen O."/>
            <person name="Riley R."/>
            <person name="Acob R."/>
            <person name="Barry K."/>
            <person name="Cullen D."/>
            <person name="De Vries R."/>
            <person name="Hainaut M."/>
            <person name="Hatakka A."/>
            <person name="Henrissat B."/>
            <person name="Hilden K."/>
            <person name="Kuo R."/>
            <person name="Labutti K."/>
            <person name="Lipzen A."/>
            <person name="Makela M.R."/>
            <person name="Sandor L."/>
            <person name="Spatafora J.W."/>
            <person name="Grigoriev I.V."/>
            <person name="Hibbett D.S."/>
        </authorList>
    </citation>
    <scope>NUCLEOTIDE SEQUENCE [LARGE SCALE GENOMIC DNA]</scope>
    <source>
        <strain evidence="3 4">3A-2</strain>
    </source>
</reference>
<accession>A0A8E2AQY6</accession>
<evidence type="ECO:0000256" key="2">
    <source>
        <dbReference type="ARBA" id="ARBA00022705"/>
    </source>
</evidence>
<gene>
    <name evidence="3" type="ORF">OBBRIDRAFT_779081</name>
</gene>
<dbReference type="OrthoDB" id="276989at2759"/>
<keyword evidence="2" id="KW-0235">DNA replication</keyword>
<organism evidence="3 4">
    <name type="scientific">Obba rivulosa</name>
    <dbReference type="NCBI Taxonomy" id="1052685"/>
    <lineage>
        <taxon>Eukaryota</taxon>
        <taxon>Fungi</taxon>
        <taxon>Dikarya</taxon>
        <taxon>Basidiomycota</taxon>
        <taxon>Agaricomycotina</taxon>
        <taxon>Agaricomycetes</taxon>
        <taxon>Polyporales</taxon>
        <taxon>Gelatoporiaceae</taxon>
        <taxon>Obba</taxon>
    </lineage>
</organism>